<dbReference type="Pfam" id="PF22622">
    <property type="entry name" value="MFE-2_hydrat-2_N"/>
    <property type="match status" value="1"/>
</dbReference>
<sequence>MADQLRYDGKVVIVTGAGNGLGRQHALMFGARGAHVVVNDLGGNIHGGGKSSAAADKVVEEIKALGGKAVANYDSVEDGASIVKTAVDAFGTVDIVINNAGILRDTSFHKMTVDDWNLIVRVHLNGSFAVSHAAWPIMRDKGYGRIVMTTSAAGIYGNFGQANYSAAKLALVGLANTLAQEGRSKNVHVNTIAPIAGSRLTETVLPPELIEALKPEYVSPLVGWLCHEDCRETGGLFEVGAGYHAKLRWERTRGHSFKLGRGFGPDEVAKNWSKIVDFKDGEYPTNINESMAPLLTNMNSKSLGGNEFIDLDEASRSEVTLESSYDQRDLALYALGVGAASNPLDDKELAYVNELKGDKFYALPTYAVMPPMNAMLALAKEGKQPVKGFNFGFERVLHGEQYTEIKLPLAPKGKLKSTFRMKAAYDKAPNAVVIMAVSTTDESGEEVAYNEITTFVRGAGGWGGDRGPSQEVNVPPAREPDAVVEEKTDPSQALLYRLSGDWNPLHVDPAFAKAFGFDKPILHGLCTYGHVGRHVIKAFLDNDPRRFKSIKVRFAESVFPGETLVTRMWKESETRIVFETKVKERDKVVIKGAAVELYEQVPQRKPAAKAVAAASAPVAAGGPVSADVFGAIGKHLAANKGLGDQIKTVFQFQLKSPDSSWYLDLKSGDGAVKQGNAAAADVTLELSEEDFIAMSTGKADPNKLYFGGKMKVSGNVMASQKLGFLQKLDPKLLEDAVKARAGAAPAAAATPAAAVPSGPNSADIFAAIGKHLATAKGLGDQVKTLFQFKLTGPDSSWHLDMKSGDGSVKPGDAANPDVTLELSEEDFVAMSTGKADPNKLYFGGKMKVSGNVMASQKLGFLQKLDPKLLEDAVKARSSGAAPAAKAQAAAAPAAAKSGRGAEVFAALQKKVSGGKVGCGLQGQILRFNLKAPEATWLVDFSGKTPKVEQGAAGEAHAVFGIADDDLVALAKGEAQIRDLYQRGKLRVDGDVKLAQELSLLDKLI</sequence>
<dbReference type="Pfam" id="PF02036">
    <property type="entry name" value="SCP2"/>
    <property type="match status" value="3"/>
</dbReference>
<dbReference type="RefSeq" id="WP_104231223.1">
    <property type="nucleotide sequence ID" value="NZ_PSNW01000008.1"/>
</dbReference>
<keyword evidence="5" id="KW-0560">Oxidoreductase</keyword>
<dbReference type="InterPro" id="IPR002347">
    <property type="entry name" value="SDR_fam"/>
</dbReference>
<evidence type="ECO:0000313" key="11">
    <source>
        <dbReference type="EMBL" id="PPE73184.1"/>
    </source>
</evidence>
<dbReference type="GO" id="GO:0016853">
    <property type="term" value="F:isomerase activity"/>
    <property type="evidence" value="ECO:0007669"/>
    <property type="project" value="UniProtKB-KW"/>
</dbReference>
<dbReference type="CDD" id="cd05353">
    <property type="entry name" value="hydroxyacyl-CoA-like_DH_SDR_c-like"/>
    <property type="match status" value="1"/>
</dbReference>
<dbReference type="SMART" id="SM00822">
    <property type="entry name" value="PKS_KR"/>
    <property type="match status" value="1"/>
</dbReference>
<dbReference type="InterPro" id="IPR057326">
    <property type="entry name" value="KR_dom"/>
</dbReference>
<dbReference type="PRINTS" id="PR00081">
    <property type="entry name" value="GDHRDH"/>
</dbReference>
<evidence type="ECO:0000259" key="10">
    <source>
        <dbReference type="SMART" id="SM00822"/>
    </source>
</evidence>
<feature type="domain" description="Ketoreductase" evidence="10">
    <location>
        <begin position="10"/>
        <end position="203"/>
    </location>
</feature>
<dbReference type="UniPathway" id="UPA00659"/>
<dbReference type="GO" id="GO:0004300">
    <property type="term" value="F:enoyl-CoA hydratase activity"/>
    <property type="evidence" value="ECO:0007669"/>
    <property type="project" value="UniProtKB-ARBA"/>
</dbReference>
<keyword evidence="9" id="KW-0456">Lyase</keyword>
<comment type="similarity">
    <text evidence="3">Belongs to the short-chain dehydrogenases/reductases (SDR) family.</text>
</comment>
<dbReference type="InterPro" id="IPR029069">
    <property type="entry name" value="HotDog_dom_sf"/>
</dbReference>
<dbReference type="GO" id="GO:0005737">
    <property type="term" value="C:cytoplasm"/>
    <property type="evidence" value="ECO:0007669"/>
    <property type="project" value="UniProtKB-ARBA"/>
</dbReference>
<dbReference type="Proteomes" id="UP000238220">
    <property type="component" value="Unassembled WGS sequence"/>
</dbReference>
<dbReference type="Pfam" id="PF00106">
    <property type="entry name" value="adh_short"/>
    <property type="match status" value="1"/>
</dbReference>
<protein>
    <submittedName>
        <fullName evidence="11">Ethanolamine permease</fullName>
    </submittedName>
</protein>
<accession>A0A2S5TDW0</accession>
<dbReference type="CDD" id="cd03448">
    <property type="entry name" value="HDE_HSD"/>
    <property type="match status" value="1"/>
</dbReference>
<dbReference type="InterPro" id="IPR051687">
    <property type="entry name" value="Peroxisomal_Beta-Oxidation"/>
</dbReference>
<dbReference type="InterPro" id="IPR036291">
    <property type="entry name" value="NAD(P)-bd_dom_sf"/>
</dbReference>
<dbReference type="InterPro" id="IPR002539">
    <property type="entry name" value="MaoC-like_dom"/>
</dbReference>
<evidence type="ECO:0000256" key="3">
    <source>
        <dbReference type="ARBA" id="ARBA00006484"/>
    </source>
</evidence>
<dbReference type="Gene3D" id="3.40.50.720">
    <property type="entry name" value="NAD(P)-binding Rossmann-like Domain"/>
    <property type="match status" value="1"/>
</dbReference>
<proteinExistence type="inferred from homology"/>
<dbReference type="InterPro" id="IPR054357">
    <property type="entry name" value="MFE-2_N"/>
</dbReference>
<dbReference type="EMBL" id="PSNW01000008">
    <property type="protein sequence ID" value="PPE73184.1"/>
    <property type="molecule type" value="Genomic_DNA"/>
</dbReference>
<evidence type="ECO:0000256" key="5">
    <source>
        <dbReference type="ARBA" id="ARBA00023002"/>
    </source>
</evidence>
<evidence type="ECO:0000256" key="2">
    <source>
        <dbReference type="ARBA" id="ARBA00005005"/>
    </source>
</evidence>
<dbReference type="InterPro" id="IPR003033">
    <property type="entry name" value="SCP2_sterol-bd_dom"/>
</dbReference>
<organism evidence="11 12">
    <name type="scientific">Solimonas fluminis</name>
    <dbReference type="NCBI Taxonomy" id="2086571"/>
    <lineage>
        <taxon>Bacteria</taxon>
        <taxon>Pseudomonadati</taxon>
        <taxon>Pseudomonadota</taxon>
        <taxon>Gammaproteobacteria</taxon>
        <taxon>Nevskiales</taxon>
        <taxon>Nevskiaceae</taxon>
        <taxon>Solimonas</taxon>
    </lineage>
</organism>
<dbReference type="PANTHER" id="PTHR45024:SF2">
    <property type="entry name" value="SCP2 DOMAIN-CONTAINING PROTEIN"/>
    <property type="match status" value="1"/>
</dbReference>
<evidence type="ECO:0000256" key="8">
    <source>
        <dbReference type="ARBA" id="ARBA00023235"/>
    </source>
</evidence>
<dbReference type="OrthoDB" id="9804774at2"/>
<dbReference type="SUPFAM" id="SSF54637">
    <property type="entry name" value="Thioesterase/thiol ester dehydrase-isomerase"/>
    <property type="match status" value="2"/>
</dbReference>
<dbReference type="PANTHER" id="PTHR45024">
    <property type="entry name" value="DEHYDROGENASES, SHORT CHAIN"/>
    <property type="match status" value="1"/>
</dbReference>
<dbReference type="Gene3D" id="1.10.287.4290">
    <property type="match status" value="1"/>
</dbReference>
<dbReference type="FunFam" id="3.10.129.10:FF:000013">
    <property type="entry name" value="Peroxisomal multifunctional enzyme type 2"/>
    <property type="match status" value="1"/>
</dbReference>
<keyword evidence="4" id="KW-0276">Fatty acid metabolism</keyword>
<evidence type="ECO:0000256" key="1">
    <source>
        <dbReference type="ARBA" id="ARBA00004275"/>
    </source>
</evidence>
<evidence type="ECO:0000256" key="9">
    <source>
        <dbReference type="ARBA" id="ARBA00023239"/>
    </source>
</evidence>
<dbReference type="Gene3D" id="3.30.1050.10">
    <property type="entry name" value="SCP2 sterol-binding domain"/>
    <property type="match status" value="3"/>
</dbReference>
<evidence type="ECO:0000256" key="4">
    <source>
        <dbReference type="ARBA" id="ARBA00022832"/>
    </source>
</evidence>
<keyword evidence="7" id="KW-0576">Peroxisome</keyword>
<evidence type="ECO:0000313" key="12">
    <source>
        <dbReference type="Proteomes" id="UP000238220"/>
    </source>
</evidence>
<keyword evidence="8" id="KW-0413">Isomerase</keyword>
<comment type="subcellular location">
    <subcellularLocation>
        <location evidence="1">Peroxisome</location>
    </subcellularLocation>
</comment>
<dbReference type="AlphaFoldDB" id="A0A2S5TDW0"/>
<evidence type="ECO:0000256" key="6">
    <source>
        <dbReference type="ARBA" id="ARBA00023098"/>
    </source>
</evidence>
<dbReference type="Gene3D" id="3.10.129.10">
    <property type="entry name" value="Hotdog Thioesterase"/>
    <property type="match status" value="1"/>
</dbReference>
<dbReference type="InterPro" id="IPR036527">
    <property type="entry name" value="SCP2_sterol-bd_dom_sf"/>
</dbReference>
<reference evidence="11 12" key="1">
    <citation type="submission" date="2018-02" db="EMBL/GenBank/DDBJ databases">
        <title>Genome sequencing of Solimonas sp. HR-BB.</title>
        <authorList>
            <person name="Lee Y."/>
            <person name="Jeon C.O."/>
        </authorList>
    </citation>
    <scope>NUCLEOTIDE SEQUENCE [LARGE SCALE GENOMIC DNA]</scope>
    <source>
        <strain evidence="11 12">HR-BB</strain>
    </source>
</reference>
<dbReference type="GO" id="GO:0006635">
    <property type="term" value="P:fatty acid beta-oxidation"/>
    <property type="evidence" value="ECO:0007669"/>
    <property type="project" value="UniProtKB-UniPathway"/>
</dbReference>
<dbReference type="FunFam" id="3.40.50.720:FF:000185">
    <property type="entry name" value="peroxisomal multifunctional enzyme type 2"/>
    <property type="match status" value="1"/>
</dbReference>
<keyword evidence="6" id="KW-0443">Lipid metabolism</keyword>
<evidence type="ECO:0000256" key="7">
    <source>
        <dbReference type="ARBA" id="ARBA00023140"/>
    </source>
</evidence>
<dbReference type="GO" id="GO:0016491">
    <property type="term" value="F:oxidoreductase activity"/>
    <property type="evidence" value="ECO:0007669"/>
    <property type="project" value="UniProtKB-KW"/>
</dbReference>
<dbReference type="SUPFAM" id="SSF55718">
    <property type="entry name" value="SCP-like"/>
    <property type="match status" value="3"/>
</dbReference>
<dbReference type="PROSITE" id="PS00061">
    <property type="entry name" value="ADH_SHORT"/>
    <property type="match status" value="1"/>
</dbReference>
<dbReference type="SUPFAM" id="SSF51735">
    <property type="entry name" value="NAD(P)-binding Rossmann-fold domains"/>
    <property type="match status" value="1"/>
</dbReference>
<comment type="pathway">
    <text evidence="2">Lipid metabolism; fatty acid beta-oxidation.</text>
</comment>
<dbReference type="InterPro" id="IPR020904">
    <property type="entry name" value="Sc_DH/Rdtase_CS"/>
</dbReference>
<dbReference type="Pfam" id="PF01575">
    <property type="entry name" value="MaoC_dehydratas"/>
    <property type="match status" value="1"/>
</dbReference>
<comment type="caution">
    <text evidence="11">The sequence shown here is derived from an EMBL/GenBank/DDBJ whole genome shotgun (WGS) entry which is preliminary data.</text>
</comment>
<gene>
    <name evidence="11" type="ORF">C3942_15315</name>
</gene>
<dbReference type="PRINTS" id="PR00080">
    <property type="entry name" value="SDRFAMILY"/>
</dbReference>
<keyword evidence="12" id="KW-1185">Reference proteome</keyword>
<name>A0A2S5TDW0_9GAMM</name>